<dbReference type="Proteomes" id="UP000613208">
    <property type="component" value="Unassembled WGS sequence"/>
</dbReference>
<evidence type="ECO:0000313" key="2">
    <source>
        <dbReference type="Proteomes" id="UP000613208"/>
    </source>
</evidence>
<reference evidence="1" key="1">
    <citation type="submission" date="2020-06" db="EMBL/GenBank/DDBJ databases">
        <title>Characterization of fructooligosaccharide metabolism and fructooligosaccharide-degrading enzymes in human commensal butyrate producers.</title>
        <authorList>
            <person name="Tanno H."/>
            <person name="Fujii T."/>
            <person name="Hirano K."/>
            <person name="Maeno S."/>
            <person name="Tonozuka T."/>
            <person name="Sakamoto M."/>
            <person name="Ohkuma M."/>
            <person name="Tochio T."/>
            <person name="Endo A."/>
        </authorList>
    </citation>
    <scope>NUCLEOTIDE SEQUENCE</scope>
    <source>
        <strain evidence="1">JCM 17466</strain>
    </source>
</reference>
<accession>A0A916VCN7</accession>
<dbReference type="AlphaFoldDB" id="A0A916VCN7"/>
<sequence length="215" mass="25484">MSPFMWRNLAGLNEQRYFMAAEISMIIANFEIQDNVEDLNRVQDKILLAISDYKLRKMGNQGKDVYEILEKKYLEYMSKERMAQKVFCGFESVVNACGGIIGTIGRLLSEVSGIREISDIEKIFNLWGRWVYLVDAADDYAEDKKYDHFNPWTLKDTPPNWENYVYCLEKEAGTLINYLPVRRYGDLLKQLYVIQLPERRRRIFNKLYEQTWETI</sequence>
<dbReference type="EMBL" id="BLYI01000010">
    <property type="protein sequence ID" value="GFO84248.1"/>
    <property type="molecule type" value="Genomic_DNA"/>
</dbReference>
<name>A0A916VCN7_9FIRM</name>
<organism evidence="1 2">
    <name type="scientific">Anaerostipes butyraticus</name>
    <dbReference type="NCBI Taxonomy" id="645466"/>
    <lineage>
        <taxon>Bacteria</taxon>
        <taxon>Bacillati</taxon>
        <taxon>Bacillota</taxon>
        <taxon>Clostridia</taxon>
        <taxon>Lachnospirales</taxon>
        <taxon>Lachnospiraceae</taxon>
        <taxon>Anaerostipes</taxon>
    </lineage>
</organism>
<dbReference type="Pfam" id="PF18937">
    <property type="entry name" value="DUF5685"/>
    <property type="match status" value="1"/>
</dbReference>
<dbReference type="InterPro" id="IPR043740">
    <property type="entry name" value="DUF5685"/>
</dbReference>
<protein>
    <submittedName>
        <fullName evidence="1">Uncharacterized protein</fullName>
    </submittedName>
</protein>
<proteinExistence type="predicted"/>
<comment type="caution">
    <text evidence="1">The sequence shown here is derived from an EMBL/GenBank/DDBJ whole genome shotgun (WGS) entry which is preliminary data.</text>
</comment>
<evidence type="ECO:0000313" key="1">
    <source>
        <dbReference type="EMBL" id="GFO84248.1"/>
    </source>
</evidence>
<gene>
    <name evidence="1" type="ORF">ANBU17_05950</name>
</gene>
<keyword evidence="2" id="KW-1185">Reference proteome</keyword>